<dbReference type="PANTHER" id="PTHR34227">
    <property type="entry name" value="CHAPERONE PROTEIN YCDY"/>
    <property type="match status" value="1"/>
</dbReference>
<name>A0A4U1BTR3_9GAMM</name>
<dbReference type="EMBL" id="SWCJ01000002">
    <property type="protein sequence ID" value="TKB57405.1"/>
    <property type="molecule type" value="Genomic_DNA"/>
</dbReference>
<dbReference type="Proteomes" id="UP000305675">
    <property type="component" value="Unassembled WGS sequence"/>
</dbReference>
<dbReference type="PANTHER" id="PTHR34227:SF13">
    <property type="entry name" value="TAT PROOFREADING CHAPERONE DMSD-RELATED"/>
    <property type="match status" value="1"/>
</dbReference>
<accession>A0A4U1BTR3</accession>
<evidence type="ECO:0000256" key="1">
    <source>
        <dbReference type="ARBA" id="ARBA00023186"/>
    </source>
</evidence>
<protein>
    <submittedName>
        <fullName evidence="2">Molecular chaperone TorD</fullName>
    </submittedName>
</protein>
<proteinExistence type="predicted"/>
<keyword evidence="3" id="KW-1185">Reference proteome</keyword>
<reference evidence="2 3" key="1">
    <citation type="submission" date="2019-04" db="EMBL/GenBank/DDBJ databases">
        <authorList>
            <person name="Hwang J.C."/>
        </authorList>
    </citation>
    <scope>NUCLEOTIDE SEQUENCE [LARGE SCALE GENOMIC DNA]</scope>
    <source>
        <strain evidence="2 3">IMCC35002</strain>
    </source>
</reference>
<dbReference type="InterPro" id="IPR036411">
    <property type="entry name" value="TorD-like_sf"/>
</dbReference>
<comment type="caution">
    <text evidence="2">The sequence shown here is derived from an EMBL/GenBank/DDBJ whole genome shotgun (WGS) entry which is preliminary data.</text>
</comment>
<dbReference type="Pfam" id="PF02613">
    <property type="entry name" value="Nitrate_red_del"/>
    <property type="match status" value="1"/>
</dbReference>
<dbReference type="SUPFAM" id="SSF89155">
    <property type="entry name" value="TorD-like"/>
    <property type="match status" value="1"/>
</dbReference>
<dbReference type="InterPro" id="IPR020945">
    <property type="entry name" value="DMSO/NO3_reduct_chaperone"/>
</dbReference>
<keyword evidence="1" id="KW-0143">Chaperone</keyword>
<dbReference type="InterPro" id="IPR050289">
    <property type="entry name" value="TorD/DmsD_chaperones"/>
</dbReference>
<gene>
    <name evidence="2" type="ORF">FCL42_03780</name>
</gene>
<organism evidence="2 3">
    <name type="scientific">Ferrimonas aestuarii</name>
    <dbReference type="NCBI Taxonomy" id="2569539"/>
    <lineage>
        <taxon>Bacteria</taxon>
        <taxon>Pseudomonadati</taxon>
        <taxon>Pseudomonadota</taxon>
        <taxon>Gammaproteobacteria</taxon>
        <taxon>Alteromonadales</taxon>
        <taxon>Ferrimonadaceae</taxon>
        <taxon>Ferrimonas</taxon>
    </lineage>
</organism>
<sequence length="216" mass="24253">MINHDLLAFYQAQANILYHALYFEPGDYLLDQLRDIEVWDSWPQSGEPELRAQGLARLQECLRQDNATLLTQLKPDFTQLFVGPQMPTALPWGSPYLHEKRLLCGPSTEALAAFMNHYGISVKTDNKEPIDHIGLMLSMVGQLFGKEMQDKDGVHLGVAKALLEQHLLPWSGRFETLMLEHADSGYYQGIALLTASVLAGLKSDLELNPVSLSLYQ</sequence>
<dbReference type="RefSeq" id="WP_136862051.1">
    <property type="nucleotide sequence ID" value="NZ_SWCJ01000002.1"/>
</dbReference>
<dbReference type="AlphaFoldDB" id="A0A4U1BTR3"/>
<dbReference type="OrthoDB" id="3174863at2"/>
<dbReference type="Gene3D" id="1.10.3480.10">
    <property type="entry name" value="TorD-like"/>
    <property type="match status" value="1"/>
</dbReference>
<evidence type="ECO:0000313" key="2">
    <source>
        <dbReference type="EMBL" id="TKB57405.1"/>
    </source>
</evidence>
<evidence type="ECO:0000313" key="3">
    <source>
        <dbReference type="Proteomes" id="UP000305675"/>
    </source>
</evidence>